<dbReference type="PANTHER" id="PTHR31580:SF46">
    <property type="entry name" value="FILAMENT-LIKE PLANT PROTEIN-RELATED"/>
    <property type="match status" value="1"/>
</dbReference>
<organism evidence="4 5">
    <name type="scientific">Lactuca virosa</name>
    <dbReference type="NCBI Taxonomy" id="75947"/>
    <lineage>
        <taxon>Eukaryota</taxon>
        <taxon>Viridiplantae</taxon>
        <taxon>Streptophyta</taxon>
        <taxon>Embryophyta</taxon>
        <taxon>Tracheophyta</taxon>
        <taxon>Spermatophyta</taxon>
        <taxon>Magnoliopsida</taxon>
        <taxon>eudicotyledons</taxon>
        <taxon>Gunneridae</taxon>
        <taxon>Pentapetalae</taxon>
        <taxon>asterids</taxon>
        <taxon>campanulids</taxon>
        <taxon>Asterales</taxon>
        <taxon>Asteraceae</taxon>
        <taxon>Cichorioideae</taxon>
        <taxon>Cichorieae</taxon>
        <taxon>Lactucinae</taxon>
        <taxon>Lactuca</taxon>
    </lineage>
</organism>
<evidence type="ECO:0000313" key="5">
    <source>
        <dbReference type="Proteomes" id="UP001157418"/>
    </source>
</evidence>
<gene>
    <name evidence="4" type="ORF">LVIROSA_LOCUS11368</name>
</gene>
<name>A0AAU9MBM2_9ASTR</name>
<comment type="caution">
    <text evidence="4">The sequence shown here is derived from an EMBL/GenBank/DDBJ whole genome shotgun (WGS) entry which is preliminary data.</text>
</comment>
<reference evidence="4 5" key="1">
    <citation type="submission" date="2022-01" db="EMBL/GenBank/DDBJ databases">
        <authorList>
            <person name="Xiong W."/>
            <person name="Schranz E."/>
        </authorList>
    </citation>
    <scope>NUCLEOTIDE SEQUENCE [LARGE SCALE GENOMIC DNA]</scope>
</reference>
<dbReference type="EMBL" id="CAKMRJ010001364">
    <property type="protein sequence ID" value="CAH1424135.1"/>
    <property type="molecule type" value="Genomic_DNA"/>
</dbReference>
<evidence type="ECO:0000256" key="1">
    <source>
        <dbReference type="ARBA" id="ARBA00005921"/>
    </source>
</evidence>
<sequence>MQLNHDLLVPQLPIDDHIQNVFQSRRFCDSYPLGDCVVVACDLDLPVGDSSAPPSIGRKSLHLTSPRFILSNYVVVFRALLPYEQVIHQKPKKTQDAISHDLCPITLISNFITSNQNMDQKTLLHRKRLVAVNSEAKIFVKGNEEENLLYDKKAALEETVKNLHEEVACLVCECNTKDELMAEHLKTTQEAIAGREKAEAEVAKWKQELEDTLQHNVAAYERLVHLCDNPKLFPLSLLNFR</sequence>
<comment type="similarity">
    <text evidence="1">Belongs to the FPP family.</text>
</comment>
<keyword evidence="5" id="KW-1185">Reference proteome</keyword>
<dbReference type="AlphaFoldDB" id="A0AAU9MBM2"/>
<dbReference type="Proteomes" id="UP001157418">
    <property type="component" value="Unassembled WGS sequence"/>
</dbReference>
<feature type="coiled-coil region" evidence="3">
    <location>
        <begin position="146"/>
        <end position="215"/>
    </location>
</feature>
<accession>A0AAU9MBM2</accession>
<evidence type="ECO:0000256" key="2">
    <source>
        <dbReference type="ARBA" id="ARBA00023054"/>
    </source>
</evidence>
<dbReference type="PANTHER" id="PTHR31580">
    <property type="entry name" value="FILAMENT-LIKE PLANT PROTEIN 4"/>
    <property type="match status" value="1"/>
</dbReference>
<proteinExistence type="inferred from homology"/>
<protein>
    <submittedName>
        <fullName evidence="4">Uncharacterized protein</fullName>
    </submittedName>
</protein>
<dbReference type="InterPro" id="IPR008587">
    <property type="entry name" value="FPP_plant"/>
</dbReference>
<evidence type="ECO:0000256" key="3">
    <source>
        <dbReference type="SAM" id="Coils"/>
    </source>
</evidence>
<dbReference type="Pfam" id="PF05911">
    <property type="entry name" value="FPP"/>
    <property type="match status" value="1"/>
</dbReference>
<keyword evidence="2 3" id="KW-0175">Coiled coil</keyword>
<evidence type="ECO:0000313" key="4">
    <source>
        <dbReference type="EMBL" id="CAH1424135.1"/>
    </source>
</evidence>